<dbReference type="PANTHER" id="PTHR35936">
    <property type="entry name" value="MEMBRANE-BOUND LYTIC MUREIN TRANSGLYCOSYLASE F"/>
    <property type="match status" value="1"/>
</dbReference>
<protein>
    <submittedName>
        <fullName evidence="3">Amino acid ABC transporter substrate-binding protein</fullName>
    </submittedName>
</protein>
<dbReference type="Pfam" id="PF00497">
    <property type="entry name" value="SBP_bac_3"/>
    <property type="match status" value="1"/>
</dbReference>
<accession>A0A8J3RBD0</accession>
<evidence type="ECO:0000313" key="3">
    <source>
        <dbReference type="EMBL" id="GIH71196.1"/>
    </source>
</evidence>
<organism evidence="3 4">
    <name type="scientific">Sphaerimonospora thailandensis</name>
    <dbReference type="NCBI Taxonomy" id="795644"/>
    <lineage>
        <taxon>Bacteria</taxon>
        <taxon>Bacillati</taxon>
        <taxon>Actinomycetota</taxon>
        <taxon>Actinomycetes</taxon>
        <taxon>Streptosporangiales</taxon>
        <taxon>Streptosporangiaceae</taxon>
        <taxon>Sphaerimonospora</taxon>
    </lineage>
</organism>
<dbReference type="EMBL" id="BOOG01000031">
    <property type="protein sequence ID" value="GIH71196.1"/>
    <property type="molecule type" value="Genomic_DNA"/>
</dbReference>
<keyword evidence="1" id="KW-0732">Signal</keyword>
<evidence type="ECO:0000313" key="4">
    <source>
        <dbReference type="Proteomes" id="UP000610966"/>
    </source>
</evidence>
<comment type="caution">
    <text evidence="3">The sequence shown here is derived from an EMBL/GenBank/DDBJ whole genome shotgun (WGS) entry which is preliminary data.</text>
</comment>
<feature type="domain" description="Solute-binding protein family 3/N-terminal" evidence="2">
    <location>
        <begin position="82"/>
        <end position="311"/>
    </location>
</feature>
<evidence type="ECO:0000259" key="2">
    <source>
        <dbReference type="SMART" id="SM00062"/>
    </source>
</evidence>
<name>A0A8J3RBD0_9ACTN</name>
<keyword evidence="4" id="KW-1185">Reference proteome</keyword>
<proteinExistence type="predicted"/>
<dbReference type="CDD" id="cd13530">
    <property type="entry name" value="PBP2_peptides_like"/>
    <property type="match status" value="1"/>
</dbReference>
<dbReference type="Gene3D" id="3.40.190.10">
    <property type="entry name" value="Periplasmic binding protein-like II"/>
    <property type="match status" value="2"/>
</dbReference>
<reference evidence="3" key="1">
    <citation type="submission" date="2021-01" db="EMBL/GenBank/DDBJ databases">
        <title>Whole genome shotgun sequence of Sphaerimonospora thailandensis NBRC 107569.</title>
        <authorList>
            <person name="Komaki H."/>
            <person name="Tamura T."/>
        </authorList>
    </citation>
    <scope>NUCLEOTIDE SEQUENCE</scope>
    <source>
        <strain evidence="3">NBRC 107569</strain>
    </source>
</reference>
<gene>
    <name evidence="3" type="ORF">Mth01_34490</name>
</gene>
<dbReference type="SMART" id="SM00062">
    <property type="entry name" value="PBPb"/>
    <property type="match status" value="1"/>
</dbReference>
<dbReference type="AlphaFoldDB" id="A0A8J3RBD0"/>
<sequence length="318" mass="33295">MRIPWKIVLMEAVMRRSPVRRRPVRRATVLLAFGGLTLAAAACAPASQSSDGQPSAAAGDATGTAATASCAKDGLTLVTPGKLTIGTDKPAYEPWFKDDDPANGQGFESAVAYAVAQKMGFTKDEVVWAVVPFDSSFAPGPKKFDFDINQISITPERKKAVDFSAGYYTVKQGVVALDGSTFAKAATLAELKDAKIGVQAGTTALQAVRQVIQPGADPSVFNQQIDAINALKNKQIDAIVVDLPTAFYVTAAQVEGSKIVGQFAAQSDAPEEFGLLFQKGNGLVPCVDKALGELKTSGELAGIESRWLTAAAGAPELS</sequence>
<evidence type="ECO:0000256" key="1">
    <source>
        <dbReference type="ARBA" id="ARBA00022729"/>
    </source>
</evidence>
<dbReference type="Proteomes" id="UP000610966">
    <property type="component" value="Unassembled WGS sequence"/>
</dbReference>
<dbReference type="PANTHER" id="PTHR35936:SF17">
    <property type="entry name" value="ARGININE-BINDING EXTRACELLULAR PROTEIN ARTP"/>
    <property type="match status" value="1"/>
</dbReference>
<dbReference type="InterPro" id="IPR001638">
    <property type="entry name" value="Solute-binding_3/MltF_N"/>
</dbReference>
<dbReference type="SUPFAM" id="SSF53850">
    <property type="entry name" value="Periplasmic binding protein-like II"/>
    <property type="match status" value="1"/>
</dbReference>